<feature type="domain" description="Streptococcal pilin isopeptide linkage" evidence="1">
    <location>
        <begin position="169"/>
        <end position="226"/>
    </location>
</feature>
<evidence type="ECO:0000259" key="1">
    <source>
        <dbReference type="Pfam" id="PF12892"/>
    </source>
</evidence>
<reference evidence="2 3" key="1">
    <citation type="submission" date="2019-07" db="EMBL/GenBank/DDBJ databases">
        <authorList>
            <person name="Hibberd C M."/>
            <person name="Gehrig L. J."/>
            <person name="Chang H.-W."/>
            <person name="Venkatesh S."/>
        </authorList>
    </citation>
    <scope>NUCLEOTIDE SEQUENCE [LARGE SCALE GENOMIC DNA]</scope>
    <source>
        <strain evidence="2">Dorea_formicigenerans_SSTS_Bg7063</strain>
    </source>
</reference>
<proteinExistence type="predicted"/>
<dbReference type="InterPro" id="IPR022464">
    <property type="entry name" value="Strep_pil_isopept_link"/>
</dbReference>
<dbReference type="Gene3D" id="2.60.40.3050">
    <property type="match status" value="2"/>
</dbReference>
<protein>
    <submittedName>
        <fullName evidence="2">T surface-antigen of pili</fullName>
    </submittedName>
</protein>
<dbReference type="Pfam" id="PF12892">
    <property type="entry name" value="FctA"/>
    <property type="match status" value="2"/>
</dbReference>
<dbReference type="InterPro" id="IPR038174">
    <property type="entry name" value="Strep_pil_link_sf"/>
</dbReference>
<evidence type="ECO:0000313" key="3">
    <source>
        <dbReference type="Proteomes" id="UP000358366"/>
    </source>
</evidence>
<sequence length="235" mass="26465">MWSYVGYEGDDGNTFEPVEDDEFLIFNNYHFMTKSMHYALATITGTKTLTGGNLEAGEFRFGLYDSNGTLIETKTNDASGNITFRTIPYYTAGTYSYTVKEINEQGENTVSDIEYDPSVYTVMVNVDENMDMSITYIKNGTNMENSSESVDRISFENKMSVTAAAIDPAVKKVLNNAELQLGEFTFQLFDENNNLIDTKKNTDNGSVLFDSIIFDEVGDYNYTIKELIPSDSRQI</sequence>
<feature type="domain" description="Streptococcal pilin isopeptide linkage" evidence="1">
    <location>
        <begin position="43"/>
        <end position="158"/>
    </location>
</feature>
<dbReference type="RefSeq" id="WP_144123723.1">
    <property type="nucleotide sequence ID" value="NZ_CABHNI010000015.1"/>
</dbReference>
<gene>
    <name evidence="2" type="ORF">DFSSTS7063_00773</name>
</gene>
<evidence type="ECO:0000313" key="2">
    <source>
        <dbReference type="EMBL" id="VUW98732.1"/>
    </source>
</evidence>
<dbReference type="Proteomes" id="UP000358366">
    <property type="component" value="Unassembled WGS sequence"/>
</dbReference>
<dbReference type="EMBL" id="CABHNI010000015">
    <property type="protein sequence ID" value="VUW98732.1"/>
    <property type="molecule type" value="Genomic_DNA"/>
</dbReference>
<organism evidence="2 3">
    <name type="scientific">Dorea formicigenerans</name>
    <dbReference type="NCBI Taxonomy" id="39486"/>
    <lineage>
        <taxon>Bacteria</taxon>
        <taxon>Bacillati</taxon>
        <taxon>Bacillota</taxon>
        <taxon>Clostridia</taxon>
        <taxon>Lachnospirales</taxon>
        <taxon>Lachnospiraceae</taxon>
        <taxon>Dorea</taxon>
    </lineage>
</organism>
<dbReference type="AlphaFoldDB" id="A0A564SUS2"/>
<name>A0A564SUS2_9FIRM</name>
<accession>A0A564SUS2</accession>